<dbReference type="Proteomes" id="UP000034001">
    <property type="component" value="Unassembled WGS sequence"/>
</dbReference>
<comment type="caution">
    <text evidence="1">The sequence shown here is derived from an EMBL/GenBank/DDBJ whole genome shotgun (WGS) entry which is preliminary data.</text>
</comment>
<organism evidence="1 4">
    <name type="scientific">Methanosarcina mazei</name>
    <name type="common">Methanosarcina frisia</name>
    <dbReference type="NCBI Taxonomy" id="2209"/>
    <lineage>
        <taxon>Archaea</taxon>
        <taxon>Methanobacteriati</taxon>
        <taxon>Methanobacteriota</taxon>
        <taxon>Stenosarchaea group</taxon>
        <taxon>Methanomicrobia</taxon>
        <taxon>Methanosarcinales</taxon>
        <taxon>Methanosarcinaceae</taxon>
        <taxon>Methanosarcina</taxon>
    </lineage>
</organism>
<accession>A0A0F8HJ00</accession>
<evidence type="ECO:0000313" key="6">
    <source>
        <dbReference type="Proteomes" id="UP000034733"/>
    </source>
</evidence>
<protein>
    <submittedName>
        <fullName evidence="1">Uncharacterized protein</fullName>
    </submittedName>
</protein>
<dbReference type="EMBL" id="JJPO01000007">
    <property type="protein sequence ID" value="KKG76661.1"/>
    <property type="molecule type" value="Genomic_DNA"/>
</dbReference>
<dbReference type="AlphaFoldDB" id="A0A0F8HJ00"/>
<evidence type="ECO:0000313" key="3">
    <source>
        <dbReference type="EMBL" id="KKH20317.1"/>
    </source>
</evidence>
<dbReference type="EMBL" id="JJQA01000015">
    <property type="protein sequence ID" value="KKH20317.1"/>
    <property type="molecule type" value="Genomic_DNA"/>
</dbReference>
<dbReference type="Proteomes" id="UP000034064">
    <property type="component" value="Unassembled WGS sequence"/>
</dbReference>
<name>A0A0F8HJ00_METMZ</name>
<dbReference type="EMBL" id="JJQB01000133">
    <property type="protein sequence ID" value="KKH16078.1"/>
    <property type="molecule type" value="Genomic_DNA"/>
</dbReference>
<gene>
    <name evidence="3" type="ORF">DU44_06245</name>
    <name evidence="2" type="ORF">DU48_12820</name>
    <name evidence="1" type="ORF">DU63_18975</name>
</gene>
<dbReference type="Proteomes" id="UP000034733">
    <property type="component" value="Unassembled WGS sequence"/>
</dbReference>
<evidence type="ECO:0000313" key="1">
    <source>
        <dbReference type="EMBL" id="KKG76661.1"/>
    </source>
</evidence>
<reference evidence="4 5" key="1">
    <citation type="journal article" date="2015" name="ISME J.">
        <title>Genomic and phenotypic differentiation among Methanosarcina mazei populations from Columbia River sediment.</title>
        <authorList>
            <person name="Youngblut N.D."/>
            <person name="Wirth J.S."/>
            <person name="Henriksen J.R."/>
            <person name="Smith M."/>
            <person name="Simon H."/>
            <person name="Metcalf W.W."/>
            <person name="Whitaker R.J."/>
        </authorList>
    </citation>
    <scope>NUCLEOTIDE SEQUENCE [LARGE SCALE GENOMIC DNA]</scope>
    <source>
        <strain evidence="3 5">1.F.A.1A.3</strain>
        <strain evidence="2 6">1.F.A.1B.3</strain>
        <strain evidence="1 4">3.H.A.2.1</strain>
    </source>
</reference>
<proteinExistence type="predicted"/>
<evidence type="ECO:0000313" key="5">
    <source>
        <dbReference type="Proteomes" id="UP000034064"/>
    </source>
</evidence>
<evidence type="ECO:0000313" key="4">
    <source>
        <dbReference type="Proteomes" id="UP000034001"/>
    </source>
</evidence>
<dbReference type="PATRIC" id="fig|2209.43.peg.4175"/>
<evidence type="ECO:0000313" key="2">
    <source>
        <dbReference type="EMBL" id="KKH16078.1"/>
    </source>
</evidence>
<sequence length="59" mass="7005">MKTMICRDFMFDIFKNMVKEEWRMHSSLFGHRGFALFPVFITKGAQRVTNTPSFRVGMK</sequence>